<dbReference type="AlphaFoldDB" id="A0A4V3D2L4"/>
<organism evidence="2 3">
    <name type="scientific">Algoriphagus boseongensis</name>
    <dbReference type="NCBI Taxonomy" id="1442587"/>
    <lineage>
        <taxon>Bacteria</taxon>
        <taxon>Pseudomonadati</taxon>
        <taxon>Bacteroidota</taxon>
        <taxon>Cytophagia</taxon>
        <taxon>Cytophagales</taxon>
        <taxon>Cyclobacteriaceae</taxon>
        <taxon>Algoriphagus</taxon>
    </lineage>
</organism>
<reference evidence="2 3" key="1">
    <citation type="submission" date="2019-03" db="EMBL/GenBank/DDBJ databases">
        <title>Genomic Encyclopedia of Type Strains, Phase III (KMG-III): the genomes of soil and plant-associated and newly described type strains.</title>
        <authorList>
            <person name="Whitman W."/>
        </authorList>
    </citation>
    <scope>NUCLEOTIDE SEQUENCE [LARGE SCALE GENOMIC DNA]</scope>
    <source>
        <strain evidence="2 3">CECT 8446</strain>
    </source>
</reference>
<dbReference type="InterPro" id="IPR008969">
    <property type="entry name" value="CarboxyPept-like_regulatory"/>
</dbReference>
<sequence>MVNDYFSGHYMIVLAFFHERLLFICSIDRSANSSQKSKPKLGYFVFISVLPLYSIKGKQEIHSVSTKPMKYFLPILFLFGSVNLAFSQTYTVKGNVHEYGKQDAIPYANILLLAVTDSSQVAGTISDLDGEFELTGVRDGDYLFKIQYLGYQNYFRLLRVNSNLDLGTISLREEATALNEVVVAARRSTGNQRSDTTMYNADAFKTMKDASAQVLIEKLPGVVSENGILQAQGENIAQILVDGKPFFGTDVRAALQNLPAEVIQSIEIFDQKSEKAQLSGFDDGERLKTINIITKPNRRKGEFGKTTVGYGTDDRYLVGASINAFDEDQRITFTGLANNVNLLNYSSDANAQADGRPQEGIVTTNILGLNYTDLWGEKMKVSGSYTFSNRENVGIVTRFRDFVTTDNSNQEYSETSRDVRVNNEHQADLRLDYNPDSKNRILYIPRFTARFETENSGFFGETTDGFTPINQVENVKTGNYEEFDFFNRLLYSHKFDKPGRTVTLRTIYHRGWDNDLSDRVARNTYFEEDGERNELINQRTTRARVGNRWETGISFTEALGEKSQIEIEYEIGNRDNNSEQLIFDVEGGDFNSGNMALDTALSNTFQSDYLTQEFELGYQFKNDKLRMQTEVQYQDAKLDNKQEFPQPFDLERRFSAVLPTLRMEYKFSPNTNIQFDYDTRTNEPQIRQLQPVIDNSNPLQLRTGNPDLNQAYNHQFRVRFRSQNPDSDKSWFLFAQSSLINNYISNSTFIASEPTEIQDGIILEKGSQLNKPVNLDGYWDMRSWLSYGMPLDFIKSKLNINAGLGVSKRPGQVNDQIGFNNSQRLSTGFSINSSISDQIDFNIWSRSSFNNVENTLNANLNNRFFQQRFSVNFNWIIWEGFIYRLDLNHQINSGLSEGFDNSFSLVNMSLGKKIFANQRGEISIMVYDLLKQNANVRRNITETFIEDIQTNVLQQYFMISFTYNLRRFSKGMDEDSYNEMYQDQEN</sequence>
<feature type="domain" description="Outer membrane protein beta-barrel" evidence="1">
    <location>
        <begin position="493"/>
        <end position="963"/>
    </location>
</feature>
<dbReference type="Pfam" id="PF13715">
    <property type="entry name" value="CarbopepD_reg_2"/>
    <property type="match status" value="1"/>
</dbReference>
<gene>
    <name evidence="2" type="ORF">DFQ04_1248</name>
</gene>
<evidence type="ECO:0000313" key="2">
    <source>
        <dbReference type="EMBL" id="TDQ19427.1"/>
    </source>
</evidence>
<dbReference type="SUPFAM" id="SSF49464">
    <property type="entry name" value="Carboxypeptidase regulatory domain-like"/>
    <property type="match status" value="1"/>
</dbReference>
<evidence type="ECO:0000313" key="3">
    <source>
        <dbReference type="Proteomes" id="UP000294535"/>
    </source>
</evidence>
<keyword evidence="3" id="KW-1185">Reference proteome</keyword>
<dbReference type="InterPro" id="IPR041700">
    <property type="entry name" value="OMP_b-brl_3"/>
</dbReference>
<dbReference type="EMBL" id="SNYF01000005">
    <property type="protein sequence ID" value="TDQ19427.1"/>
    <property type="molecule type" value="Genomic_DNA"/>
</dbReference>
<dbReference type="Pfam" id="PF14905">
    <property type="entry name" value="OMP_b-brl_3"/>
    <property type="match status" value="1"/>
</dbReference>
<protein>
    <submittedName>
        <fullName evidence="2">Outer membrane receptor protein involved in Fe transport</fullName>
    </submittedName>
</protein>
<accession>A0A4V3D2L4</accession>
<evidence type="ECO:0000259" key="1">
    <source>
        <dbReference type="Pfam" id="PF14905"/>
    </source>
</evidence>
<proteinExistence type="predicted"/>
<dbReference type="Proteomes" id="UP000294535">
    <property type="component" value="Unassembled WGS sequence"/>
</dbReference>
<dbReference type="SUPFAM" id="SSF56935">
    <property type="entry name" value="Porins"/>
    <property type="match status" value="1"/>
</dbReference>
<name>A0A4V3D2L4_9BACT</name>
<keyword evidence="2" id="KW-0675">Receptor</keyword>
<comment type="caution">
    <text evidence="2">The sequence shown here is derived from an EMBL/GenBank/DDBJ whole genome shotgun (WGS) entry which is preliminary data.</text>
</comment>